<evidence type="ECO:0000313" key="8">
    <source>
        <dbReference type="Proteomes" id="UP000716291"/>
    </source>
</evidence>
<dbReference type="InterPro" id="IPR007604">
    <property type="entry name" value="CP2"/>
</dbReference>
<dbReference type="GO" id="GO:0001228">
    <property type="term" value="F:DNA-binding transcription activator activity, RNA polymerase II-specific"/>
    <property type="evidence" value="ECO:0007669"/>
    <property type="project" value="TreeGrafter"/>
</dbReference>
<gene>
    <name evidence="7" type="ORF">G6F64_004331</name>
</gene>
<dbReference type="GO" id="GO:0005634">
    <property type="term" value="C:nucleus"/>
    <property type="evidence" value="ECO:0007669"/>
    <property type="project" value="UniProtKB-SubCell"/>
</dbReference>
<evidence type="ECO:0000256" key="4">
    <source>
        <dbReference type="ARBA" id="ARBA00023163"/>
    </source>
</evidence>
<evidence type="ECO:0000256" key="2">
    <source>
        <dbReference type="ARBA" id="ARBA00023015"/>
    </source>
</evidence>
<sequence length="403" mass="46266">MKSNSTLQRNMTNSYFMQMSTNAIRYDICLEAPTAAAQKVDEPPITYLNKGQYYNLVLKDTHRYDGDIISTVIITFHDESHRVGATDYWKFWLTHQNDTEAAKAVELDISKSSGVQVIENRPFDRIAFRWNGSIGATIYIKFNCLSTDFSRIKGVKGIPLRLQIESQQQPSMQIEKTYCRIKLFRDKGAERKNKDDAKHIERQLEKLRGKNGEPHPLWLAYSPISPITVFREIVSPEQDAPPADVINNSVLLPLPPSTTPSAFPSNSMRRNFSNTFQPDSADLNHSFYSHAAFAIGYDPGYTPQRRRRIAMLSLLIKFESNDVYRAIYLEQLTVKELAEKILQRCDIKKPVTKVVRKFKEPDRKGIIVSMEDDVVKDMKEEQDVLVQTEENEDSQSLTLILTF</sequence>
<evidence type="ECO:0000313" key="7">
    <source>
        <dbReference type="EMBL" id="KAG1310749.1"/>
    </source>
</evidence>
<organism evidence="7 8">
    <name type="scientific">Rhizopus oryzae</name>
    <name type="common">Mucormycosis agent</name>
    <name type="synonym">Rhizopus arrhizus var. delemar</name>
    <dbReference type="NCBI Taxonomy" id="64495"/>
    <lineage>
        <taxon>Eukaryota</taxon>
        <taxon>Fungi</taxon>
        <taxon>Fungi incertae sedis</taxon>
        <taxon>Mucoromycota</taxon>
        <taxon>Mucoromycotina</taxon>
        <taxon>Mucoromycetes</taxon>
        <taxon>Mucorales</taxon>
        <taxon>Mucorineae</taxon>
        <taxon>Rhizopodaceae</taxon>
        <taxon>Rhizopus</taxon>
    </lineage>
</organism>
<dbReference type="Pfam" id="PF25416">
    <property type="entry name" value="GRHL1_C"/>
    <property type="match status" value="1"/>
</dbReference>
<dbReference type="EMBL" id="JAANQT010000468">
    <property type="protein sequence ID" value="KAG1310749.1"/>
    <property type="molecule type" value="Genomic_DNA"/>
</dbReference>
<reference evidence="7" key="1">
    <citation type="journal article" date="2020" name="Microb. Genom.">
        <title>Genetic diversity of clinical and environmental Mucorales isolates obtained from an investigation of mucormycosis cases among solid organ transplant recipients.</title>
        <authorList>
            <person name="Nguyen M.H."/>
            <person name="Kaul D."/>
            <person name="Muto C."/>
            <person name="Cheng S.J."/>
            <person name="Richter R.A."/>
            <person name="Bruno V.M."/>
            <person name="Liu G."/>
            <person name="Beyhan S."/>
            <person name="Sundermann A.J."/>
            <person name="Mounaud S."/>
            <person name="Pasculle A.W."/>
            <person name="Nierman W.C."/>
            <person name="Driscoll E."/>
            <person name="Cumbie R."/>
            <person name="Clancy C.J."/>
            <person name="Dupont C.L."/>
        </authorList>
    </citation>
    <scope>NUCLEOTIDE SEQUENCE</scope>
    <source>
        <strain evidence="7">GL11</strain>
    </source>
</reference>
<dbReference type="AlphaFoldDB" id="A0A9P6XDA7"/>
<comment type="caution">
    <text evidence="7">The sequence shown here is derived from an EMBL/GenBank/DDBJ whole genome shotgun (WGS) entry which is preliminary data.</text>
</comment>
<keyword evidence="5" id="KW-0539">Nucleus</keyword>
<dbReference type="InterPro" id="IPR040167">
    <property type="entry name" value="TF_CP2-like"/>
</dbReference>
<keyword evidence="4" id="KW-0804">Transcription</keyword>
<comment type="subcellular location">
    <subcellularLocation>
        <location evidence="1">Nucleus</location>
    </subcellularLocation>
</comment>
<dbReference type="Pfam" id="PF04516">
    <property type="entry name" value="CP2"/>
    <property type="match status" value="1"/>
</dbReference>
<protein>
    <recommendedName>
        <fullName evidence="6">Grh/CP2 DB domain-containing protein</fullName>
    </recommendedName>
</protein>
<proteinExistence type="predicted"/>
<evidence type="ECO:0000256" key="5">
    <source>
        <dbReference type="ARBA" id="ARBA00023242"/>
    </source>
</evidence>
<dbReference type="Proteomes" id="UP000716291">
    <property type="component" value="Unassembled WGS sequence"/>
</dbReference>
<evidence type="ECO:0000259" key="6">
    <source>
        <dbReference type="PROSITE" id="PS51968"/>
    </source>
</evidence>
<dbReference type="InterPro" id="IPR057520">
    <property type="entry name" value="GRHL1/CP2_C"/>
</dbReference>
<keyword evidence="8" id="KW-1185">Reference proteome</keyword>
<feature type="domain" description="Grh/CP2 DB" evidence="6">
    <location>
        <begin position="21"/>
        <end position="244"/>
    </location>
</feature>
<dbReference type="PANTHER" id="PTHR11037:SF20">
    <property type="entry name" value="PROTEIN GRAINYHEAD"/>
    <property type="match status" value="1"/>
</dbReference>
<dbReference type="OrthoDB" id="7680836at2759"/>
<dbReference type="GO" id="GO:0000978">
    <property type="term" value="F:RNA polymerase II cis-regulatory region sequence-specific DNA binding"/>
    <property type="evidence" value="ECO:0007669"/>
    <property type="project" value="TreeGrafter"/>
</dbReference>
<name>A0A9P6XDA7_RHIOR</name>
<evidence type="ECO:0000256" key="1">
    <source>
        <dbReference type="ARBA" id="ARBA00004123"/>
    </source>
</evidence>
<keyword evidence="2" id="KW-0805">Transcription regulation</keyword>
<dbReference type="PROSITE" id="PS51968">
    <property type="entry name" value="GRH_CP2_DB"/>
    <property type="match status" value="1"/>
</dbReference>
<keyword evidence="3" id="KW-0238">DNA-binding</keyword>
<dbReference type="PANTHER" id="PTHR11037">
    <property type="entry name" value="TRANSCRIPTION FACTOR CP2"/>
    <property type="match status" value="1"/>
</dbReference>
<accession>A0A9P6XDA7</accession>
<evidence type="ECO:0000256" key="3">
    <source>
        <dbReference type="ARBA" id="ARBA00023125"/>
    </source>
</evidence>